<comment type="similarity">
    <text evidence="1">Belongs to the FAM91 family.</text>
</comment>
<dbReference type="AlphaFoldDB" id="A0A6P7SKB6"/>
<reference evidence="5" key="1">
    <citation type="submission" date="2025-08" db="UniProtKB">
        <authorList>
            <consortium name="RefSeq"/>
        </authorList>
    </citation>
    <scope>IDENTIFICATION</scope>
</reference>
<dbReference type="InterPro" id="IPR028091">
    <property type="entry name" value="FAM91_N_dom"/>
</dbReference>
<dbReference type="InterPro" id="IPR039199">
    <property type="entry name" value="FAM91"/>
</dbReference>
<feature type="domain" description="FAM91 C-terminal" evidence="3">
    <location>
        <begin position="369"/>
        <end position="865"/>
    </location>
</feature>
<evidence type="ECO:0000313" key="4">
    <source>
        <dbReference type="Proteomes" id="UP000515154"/>
    </source>
</evidence>
<proteinExistence type="inferred from homology"/>
<dbReference type="Pfam" id="PF14647">
    <property type="entry name" value="FAM91_N"/>
    <property type="match status" value="1"/>
</dbReference>
<evidence type="ECO:0000259" key="2">
    <source>
        <dbReference type="Pfam" id="PF14647"/>
    </source>
</evidence>
<protein>
    <submittedName>
        <fullName evidence="5">Protein FAM91A1 isoform X1</fullName>
    </submittedName>
</protein>
<name>A0A6P7SKB6_9MOLL</name>
<dbReference type="Pfam" id="PF14648">
    <property type="entry name" value="FAM91_C"/>
    <property type="match status" value="1"/>
</dbReference>
<dbReference type="Proteomes" id="UP000515154">
    <property type="component" value="Linkage group LG7"/>
</dbReference>
<keyword evidence="4" id="KW-1185">Reference proteome</keyword>
<gene>
    <name evidence="5" type="primary">LOC115213912</name>
</gene>
<dbReference type="PANTHER" id="PTHR28441">
    <property type="entry name" value="PROTEIN FAM91A1"/>
    <property type="match status" value="1"/>
</dbReference>
<dbReference type="InterPro" id="IPR028097">
    <property type="entry name" value="FAM91_C_dom"/>
</dbReference>
<evidence type="ECO:0000259" key="3">
    <source>
        <dbReference type="Pfam" id="PF14648"/>
    </source>
</evidence>
<accession>A0A6P7SKB6</accession>
<evidence type="ECO:0000256" key="1">
    <source>
        <dbReference type="ARBA" id="ARBA00010319"/>
    </source>
</evidence>
<sequence>MNSDVEDHIRQNTPWSKLPGLVKQSLGNSQKEYEKVVVEFSVKNQLRYKGNIVKTFRKDERRYYEELLCYSREHLMLYPYHLSDVVVRGLRVTPFSYYIDIMSSIMTQEKSYDSLPNFTAADCLRLLGIGRNQYIDLMNQNRSSKKFFRRKPVRELLPMQPVDSVSADHWWIVNIGYITEDDIKMCHVAEKEAIDKVIDYGPQLANDVDYKVLHGLYRKGLVYLDVPIADDDCIVVPPLQGFVMNRVLGDYFETLLYKIFVSIDEHTTVAELASILEIDLQLVKNAVSMFCRLGFAHKKINDLNLDDLHSSWRARQTLTKKPSQDQLLLEMSMPLTETESLLDVNTASNTDSSSIDSSLEVSGQNAGSAKRIVFLFDSTLTAFLMMGNLSQGLKSHAVTMFEVGKLSDESMDSFLTELEKVGSEAEGEAQRYFDHAVTLRYTIRFLRYNKNLFPDSNANSSGLGIDLIRCESLLSLDAATRARILNKNYTLLVSMAPLSYEVKPVCSCTPQHIGPTIPEVNSVWFKLFIYHLTGSGPPSVLLVKGTKLRRLPAIFQEYDRLLVTTWDHDPGVIASSNILMTLNDALSHSAVLIQAHGWETDGNTIFVPFPLNDKNGYPSSGKFSLKNSQYHKAVQKLSKSIDLQHTCGYITLLNIGKPGHPSSVDVLGANFSQNLILSSETDSDLKCDEKELNVTSFDNSYNELGNLQQHSDAPCNGIKNQACADILSNELDNLQNQQMDHSNIARDNLTLNIIPPSEQDQDESTVEDSEDTWLLLDCFFGIPLFESKLNKEVCQRVASGKLCTNESLEQLLHSSRKLSLRLLTFISHYQGKNGSQDLNGSTPETEYKICSAPRQNLVFSQGRLEKWDGR</sequence>
<dbReference type="PANTHER" id="PTHR28441:SF2">
    <property type="entry name" value="PROTEIN FAM91A1"/>
    <property type="match status" value="1"/>
</dbReference>
<organism evidence="4 5">
    <name type="scientific">Octopus sinensis</name>
    <name type="common">East Asian common octopus</name>
    <dbReference type="NCBI Taxonomy" id="2607531"/>
    <lineage>
        <taxon>Eukaryota</taxon>
        <taxon>Metazoa</taxon>
        <taxon>Spiralia</taxon>
        <taxon>Lophotrochozoa</taxon>
        <taxon>Mollusca</taxon>
        <taxon>Cephalopoda</taxon>
        <taxon>Coleoidea</taxon>
        <taxon>Octopodiformes</taxon>
        <taxon>Octopoda</taxon>
        <taxon>Incirrata</taxon>
        <taxon>Octopodidae</taxon>
        <taxon>Octopus</taxon>
    </lineage>
</organism>
<dbReference type="RefSeq" id="XP_029638749.1">
    <property type="nucleotide sequence ID" value="XM_029782889.2"/>
</dbReference>
<dbReference type="KEGG" id="osn:115213912"/>
<feature type="domain" description="FAM91 N-terminal" evidence="2">
    <location>
        <begin position="8"/>
        <end position="313"/>
    </location>
</feature>
<evidence type="ECO:0000313" key="5">
    <source>
        <dbReference type="RefSeq" id="XP_029638749.1"/>
    </source>
</evidence>